<sequence>MVQQQTRAAPLEGQYDLRATDQRRNSAYRKHRSRDKTISVQQTSETRNPGQPSPPIPTNERKRKREETTFHSDQRLYRGQKRRKTPGEKSGTTHIHYWCQERVWPREYFELDTTMSHLLARKKSTTSLRRKRSDNDLTTQSSTTPSDQKPREDKSAPYRDPRYAVLLATKGSFMDKSDHGIVAKSKELVQELLTKEQGVPSESMFRDDIFDTTCRNIRDRNETRVVRDISLLLVPSAENLAAYGAQELTCLIESVNEGWNNSIPITKPRPQPDYSVGFRREAFSDERLQKLQPFVGELTDQSFFMGTYYLYFPFLTCEVKCGAAALDVADRQNAHSMTMAVRGVVELFRLVDREQEVDREILAFSISHDHESVRIYGHYAVIDGQKTTYHRHPIRKFDFTEMDGREKWTTYKFTKSVYRSWMPAHFARLCSVIDAIPADLDFGLSQSELHFSASTGLSQEVASHHITDSDAATMAMLPDDDSRANLSRTDDTPGTSFTHGSGQNKKARRGRASK</sequence>
<name>A0ABR0JXE1_9EURO</name>
<feature type="compositionally biased region" description="Basic and acidic residues" evidence="1">
    <location>
        <begin position="148"/>
        <end position="160"/>
    </location>
</feature>
<evidence type="ECO:0000313" key="3">
    <source>
        <dbReference type="EMBL" id="KAK5077799.1"/>
    </source>
</evidence>
<dbReference type="Proteomes" id="UP001345013">
    <property type="component" value="Unassembled WGS sequence"/>
</dbReference>
<comment type="caution">
    <text evidence="3">The sequence shown here is derived from an EMBL/GenBank/DDBJ whole genome shotgun (WGS) entry which is preliminary data.</text>
</comment>
<reference evidence="3 4" key="1">
    <citation type="submission" date="2023-08" db="EMBL/GenBank/DDBJ databases">
        <title>Black Yeasts Isolated from many extreme environments.</title>
        <authorList>
            <person name="Coleine C."/>
            <person name="Stajich J.E."/>
            <person name="Selbmann L."/>
        </authorList>
    </citation>
    <scope>NUCLEOTIDE SEQUENCE [LARGE SCALE GENOMIC DNA]</scope>
    <source>
        <strain evidence="3 4">CCFEE 5885</strain>
    </source>
</reference>
<evidence type="ECO:0000313" key="4">
    <source>
        <dbReference type="Proteomes" id="UP001345013"/>
    </source>
</evidence>
<dbReference type="Pfam" id="PF25545">
    <property type="entry name" value="DUF7924"/>
    <property type="match status" value="1"/>
</dbReference>
<feature type="domain" description="DUF7924" evidence="2">
    <location>
        <begin position="210"/>
        <end position="433"/>
    </location>
</feature>
<protein>
    <recommendedName>
        <fullName evidence="2">DUF7924 domain-containing protein</fullName>
    </recommendedName>
</protein>
<keyword evidence="4" id="KW-1185">Reference proteome</keyword>
<feature type="region of interest" description="Disordered" evidence="1">
    <location>
        <begin position="124"/>
        <end position="160"/>
    </location>
</feature>
<dbReference type="PANTHER" id="PTHR42470:SF2">
    <property type="match status" value="1"/>
</dbReference>
<feature type="compositionally biased region" description="Polar residues" evidence="1">
    <location>
        <begin position="136"/>
        <end position="147"/>
    </location>
</feature>
<dbReference type="PANTHER" id="PTHR42470">
    <property type="entry name" value="VAST DOMAIN-CONTAINING PROTEIN"/>
    <property type="match status" value="1"/>
</dbReference>
<feature type="compositionally biased region" description="Polar residues" evidence="1">
    <location>
        <begin position="492"/>
        <end position="504"/>
    </location>
</feature>
<evidence type="ECO:0000259" key="2">
    <source>
        <dbReference type="Pfam" id="PF25545"/>
    </source>
</evidence>
<feature type="region of interest" description="Disordered" evidence="1">
    <location>
        <begin position="481"/>
        <end position="514"/>
    </location>
</feature>
<feature type="compositionally biased region" description="Polar residues" evidence="1">
    <location>
        <begin position="38"/>
        <end position="50"/>
    </location>
</feature>
<organism evidence="3 4">
    <name type="scientific">Lithohypha guttulata</name>
    <dbReference type="NCBI Taxonomy" id="1690604"/>
    <lineage>
        <taxon>Eukaryota</taxon>
        <taxon>Fungi</taxon>
        <taxon>Dikarya</taxon>
        <taxon>Ascomycota</taxon>
        <taxon>Pezizomycotina</taxon>
        <taxon>Eurotiomycetes</taxon>
        <taxon>Chaetothyriomycetidae</taxon>
        <taxon>Chaetothyriales</taxon>
        <taxon>Trichomeriaceae</taxon>
        <taxon>Lithohypha</taxon>
    </lineage>
</organism>
<dbReference type="InterPro" id="IPR057684">
    <property type="entry name" value="DUF7924"/>
</dbReference>
<dbReference type="EMBL" id="JAVRRG010000199">
    <property type="protein sequence ID" value="KAK5077799.1"/>
    <property type="molecule type" value="Genomic_DNA"/>
</dbReference>
<proteinExistence type="predicted"/>
<feature type="compositionally biased region" description="Basic and acidic residues" evidence="1">
    <location>
        <begin position="65"/>
        <end position="76"/>
    </location>
</feature>
<evidence type="ECO:0000256" key="1">
    <source>
        <dbReference type="SAM" id="MobiDB-lite"/>
    </source>
</evidence>
<gene>
    <name evidence="3" type="ORF">LTR24_009322</name>
</gene>
<feature type="compositionally biased region" description="Basic and acidic residues" evidence="1">
    <location>
        <begin position="481"/>
        <end position="491"/>
    </location>
</feature>
<feature type="region of interest" description="Disordered" evidence="1">
    <location>
        <begin position="1"/>
        <end position="91"/>
    </location>
</feature>
<accession>A0ABR0JXE1</accession>
<feature type="compositionally biased region" description="Basic residues" evidence="1">
    <location>
        <begin position="505"/>
        <end position="514"/>
    </location>
</feature>